<dbReference type="InterPro" id="IPR001279">
    <property type="entry name" value="Metallo-B-lactamas"/>
</dbReference>
<proteinExistence type="inferred from homology"/>
<dbReference type="CDD" id="cd07729">
    <property type="entry name" value="AHL_lactonase_MBL-fold"/>
    <property type="match status" value="1"/>
</dbReference>
<accession>A0A2V3TX02</accession>
<keyword evidence="8" id="KW-1185">Reference proteome</keyword>
<dbReference type="EMBL" id="QJJK01000012">
    <property type="protein sequence ID" value="PXW54188.1"/>
    <property type="molecule type" value="Genomic_DNA"/>
</dbReference>
<name>A0A2V3TX02_9HYPH</name>
<dbReference type="InterPro" id="IPR051013">
    <property type="entry name" value="MBL_superfamily_lactonases"/>
</dbReference>
<organism evidence="7 8">
    <name type="scientific">Chelatococcus asaccharovorans</name>
    <dbReference type="NCBI Taxonomy" id="28210"/>
    <lineage>
        <taxon>Bacteria</taxon>
        <taxon>Pseudomonadati</taxon>
        <taxon>Pseudomonadota</taxon>
        <taxon>Alphaproteobacteria</taxon>
        <taxon>Hyphomicrobiales</taxon>
        <taxon>Chelatococcaceae</taxon>
        <taxon>Chelatococcus</taxon>
    </lineage>
</organism>
<gene>
    <name evidence="7" type="ORF">C7450_112217</name>
</gene>
<evidence type="ECO:0000256" key="2">
    <source>
        <dbReference type="ARBA" id="ARBA00007749"/>
    </source>
</evidence>
<protein>
    <submittedName>
        <fullName evidence="7">Glyoxylase-like metal-dependent hydrolase (Beta-lactamase superfamily II)</fullName>
    </submittedName>
</protein>
<dbReference type="InterPro" id="IPR036866">
    <property type="entry name" value="RibonucZ/Hydroxyglut_hydro"/>
</dbReference>
<dbReference type="SMART" id="SM00849">
    <property type="entry name" value="Lactamase_B"/>
    <property type="match status" value="1"/>
</dbReference>
<keyword evidence="3" id="KW-0479">Metal-binding</keyword>
<evidence type="ECO:0000259" key="6">
    <source>
        <dbReference type="SMART" id="SM00849"/>
    </source>
</evidence>
<dbReference type="Proteomes" id="UP000248021">
    <property type="component" value="Unassembled WGS sequence"/>
</dbReference>
<feature type="domain" description="Metallo-beta-lactamase" evidence="6">
    <location>
        <begin position="45"/>
        <end position="246"/>
    </location>
</feature>
<evidence type="ECO:0000256" key="4">
    <source>
        <dbReference type="ARBA" id="ARBA00022801"/>
    </source>
</evidence>
<keyword evidence="5" id="KW-0862">Zinc</keyword>
<comment type="similarity">
    <text evidence="2">Belongs to the metallo-beta-lactamase superfamily.</text>
</comment>
<evidence type="ECO:0000256" key="1">
    <source>
        <dbReference type="ARBA" id="ARBA00001947"/>
    </source>
</evidence>
<reference evidence="7 8" key="1">
    <citation type="submission" date="2018-05" db="EMBL/GenBank/DDBJ databases">
        <title>Genomic Encyclopedia of Type Strains, Phase IV (KMG-IV): sequencing the most valuable type-strain genomes for metagenomic binning, comparative biology and taxonomic classification.</title>
        <authorList>
            <person name="Goeker M."/>
        </authorList>
    </citation>
    <scope>NUCLEOTIDE SEQUENCE [LARGE SCALE GENOMIC DNA]</scope>
    <source>
        <strain evidence="7 8">DSM 6462</strain>
    </source>
</reference>
<dbReference type="AlphaFoldDB" id="A0A2V3TX02"/>
<comment type="caution">
    <text evidence="7">The sequence shown here is derived from an EMBL/GenBank/DDBJ whole genome shotgun (WGS) entry which is preliminary data.</text>
</comment>
<dbReference type="Gene3D" id="3.60.15.10">
    <property type="entry name" value="Ribonuclease Z/Hydroxyacylglutathione hydrolase-like"/>
    <property type="match status" value="1"/>
</dbReference>
<dbReference type="SUPFAM" id="SSF56281">
    <property type="entry name" value="Metallo-hydrolase/oxidoreductase"/>
    <property type="match status" value="1"/>
</dbReference>
<evidence type="ECO:0000313" key="8">
    <source>
        <dbReference type="Proteomes" id="UP000248021"/>
    </source>
</evidence>
<sequence>MDSMAETLHYEVFAFRYATTGPQRRGAENFIAPPADLHDMSMPLDYYIWAIRGAGRTVVVDTGFGVEAAARRGRQLLHDPVDLLRIAGIEAETVQDVVLTHMHYDHAGRLDAFPSATFHLQEREMSFATGKYVCHAHIRAPFDVDDVTAAVRLVYGGRMRFHNGDATLLPGITLHRIGGHSDGLQVVRVETLRGPLVLASDAFHFSQNRLRREPFPIVLHIGDMLEGHRMCEQLAGFDESLLIPGHDPDVLRRWPALTPACRDIVRIDVAPLHE</sequence>
<evidence type="ECO:0000313" key="7">
    <source>
        <dbReference type="EMBL" id="PXW54188.1"/>
    </source>
</evidence>
<comment type="cofactor">
    <cofactor evidence="1">
        <name>Zn(2+)</name>
        <dbReference type="ChEBI" id="CHEBI:29105"/>
    </cofactor>
</comment>
<dbReference type="GO" id="GO:0046872">
    <property type="term" value="F:metal ion binding"/>
    <property type="evidence" value="ECO:0007669"/>
    <property type="project" value="UniProtKB-KW"/>
</dbReference>
<dbReference type="Pfam" id="PF00753">
    <property type="entry name" value="Lactamase_B"/>
    <property type="match status" value="1"/>
</dbReference>
<dbReference type="PANTHER" id="PTHR42978">
    <property type="entry name" value="QUORUM-QUENCHING LACTONASE YTNP-RELATED-RELATED"/>
    <property type="match status" value="1"/>
</dbReference>
<keyword evidence="4 7" id="KW-0378">Hydrolase</keyword>
<dbReference type="GO" id="GO:0016787">
    <property type="term" value="F:hydrolase activity"/>
    <property type="evidence" value="ECO:0007669"/>
    <property type="project" value="UniProtKB-KW"/>
</dbReference>
<dbReference type="PANTHER" id="PTHR42978:SF7">
    <property type="entry name" value="METALLO-HYDROLASE RV2300C-RELATED"/>
    <property type="match status" value="1"/>
</dbReference>
<evidence type="ECO:0000256" key="3">
    <source>
        <dbReference type="ARBA" id="ARBA00022723"/>
    </source>
</evidence>
<evidence type="ECO:0000256" key="5">
    <source>
        <dbReference type="ARBA" id="ARBA00022833"/>
    </source>
</evidence>